<dbReference type="EMBL" id="BMAT01008392">
    <property type="protein sequence ID" value="GFR84240.1"/>
    <property type="molecule type" value="Genomic_DNA"/>
</dbReference>
<gene>
    <name evidence="2" type="ORF">ElyMa_004145700</name>
</gene>
<feature type="region of interest" description="Disordered" evidence="1">
    <location>
        <begin position="50"/>
        <end position="164"/>
    </location>
</feature>
<evidence type="ECO:0000313" key="2">
    <source>
        <dbReference type="EMBL" id="GFR84240.1"/>
    </source>
</evidence>
<accession>A0AAV4GGN3</accession>
<dbReference type="Proteomes" id="UP000762676">
    <property type="component" value="Unassembled WGS sequence"/>
</dbReference>
<evidence type="ECO:0000256" key="1">
    <source>
        <dbReference type="SAM" id="MobiDB-lite"/>
    </source>
</evidence>
<dbReference type="AlphaFoldDB" id="A0AAV4GGN3"/>
<feature type="compositionally biased region" description="Basic residues" evidence="1">
    <location>
        <begin position="55"/>
        <end position="64"/>
    </location>
</feature>
<sequence>MSSQTNYSSRQKGEKCDFRFFCFVVAWKVPLVLLQSHSLEAKNGQQLLLRDKGSGSRHHPRQKRILIASVPGEQKYPEDSRRSRRSARLRGPTLKCTRELTAQQSTSTDRSRIPGAGLPAKGGPKGIARGRAGKRKLAETKEPGAGAPGNHKNEAAKIEWTSFL</sequence>
<keyword evidence="3" id="KW-1185">Reference proteome</keyword>
<protein>
    <submittedName>
        <fullName evidence="2">Uncharacterized protein</fullName>
    </submittedName>
</protein>
<proteinExistence type="predicted"/>
<feature type="compositionally biased region" description="Low complexity" evidence="1">
    <location>
        <begin position="113"/>
        <end position="122"/>
    </location>
</feature>
<organism evidence="2 3">
    <name type="scientific">Elysia marginata</name>
    <dbReference type="NCBI Taxonomy" id="1093978"/>
    <lineage>
        <taxon>Eukaryota</taxon>
        <taxon>Metazoa</taxon>
        <taxon>Spiralia</taxon>
        <taxon>Lophotrochozoa</taxon>
        <taxon>Mollusca</taxon>
        <taxon>Gastropoda</taxon>
        <taxon>Heterobranchia</taxon>
        <taxon>Euthyneura</taxon>
        <taxon>Panpulmonata</taxon>
        <taxon>Sacoglossa</taxon>
        <taxon>Placobranchoidea</taxon>
        <taxon>Plakobranchidae</taxon>
        <taxon>Elysia</taxon>
    </lineage>
</organism>
<reference evidence="2 3" key="1">
    <citation type="journal article" date="2021" name="Elife">
        <title>Chloroplast acquisition without the gene transfer in kleptoplastic sea slugs, Plakobranchus ocellatus.</title>
        <authorList>
            <person name="Maeda T."/>
            <person name="Takahashi S."/>
            <person name="Yoshida T."/>
            <person name="Shimamura S."/>
            <person name="Takaki Y."/>
            <person name="Nagai Y."/>
            <person name="Toyoda A."/>
            <person name="Suzuki Y."/>
            <person name="Arimoto A."/>
            <person name="Ishii H."/>
            <person name="Satoh N."/>
            <person name="Nishiyama T."/>
            <person name="Hasebe M."/>
            <person name="Maruyama T."/>
            <person name="Minagawa J."/>
            <person name="Obokata J."/>
            <person name="Shigenobu S."/>
        </authorList>
    </citation>
    <scope>NUCLEOTIDE SEQUENCE [LARGE SCALE GENOMIC DNA]</scope>
</reference>
<name>A0AAV4GGN3_9GAST</name>
<comment type="caution">
    <text evidence="2">The sequence shown here is derived from an EMBL/GenBank/DDBJ whole genome shotgun (WGS) entry which is preliminary data.</text>
</comment>
<evidence type="ECO:0000313" key="3">
    <source>
        <dbReference type="Proteomes" id="UP000762676"/>
    </source>
</evidence>